<keyword evidence="3" id="KW-0732">Signal</keyword>
<evidence type="ECO:0000256" key="5">
    <source>
        <dbReference type="ARBA" id="ARBA00023235"/>
    </source>
</evidence>
<organism evidence="8 9">
    <name type="scientific">Gloeobacter morelensis MG652769</name>
    <dbReference type="NCBI Taxonomy" id="2781736"/>
    <lineage>
        <taxon>Bacteria</taxon>
        <taxon>Bacillati</taxon>
        <taxon>Cyanobacteriota</taxon>
        <taxon>Cyanophyceae</taxon>
        <taxon>Gloeobacterales</taxon>
        <taxon>Gloeobacteraceae</taxon>
        <taxon>Gloeobacter</taxon>
        <taxon>Gloeobacter morelensis</taxon>
    </lineage>
</organism>
<dbReference type="InterPro" id="IPR000297">
    <property type="entry name" value="PPIase_PpiC"/>
</dbReference>
<dbReference type="GO" id="GO:0016853">
    <property type="term" value="F:isomerase activity"/>
    <property type="evidence" value="ECO:0007669"/>
    <property type="project" value="UniProtKB-KW"/>
</dbReference>
<dbReference type="PANTHER" id="PTHR47245">
    <property type="entry name" value="PEPTIDYLPROLYL ISOMERASE"/>
    <property type="match status" value="1"/>
</dbReference>
<reference evidence="8 9" key="1">
    <citation type="journal article" date="2021" name="Genome Biol. Evol.">
        <title>Complete Genome Sequencing of a Novel Gloeobacter Species from a Waterfall Cave in Mexico.</title>
        <authorList>
            <person name="Saw J.H."/>
            <person name="Cardona T."/>
            <person name="Montejano G."/>
        </authorList>
    </citation>
    <scope>NUCLEOTIDE SEQUENCE [LARGE SCALE GENOMIC DNA]</scope>
    <source>
        <strain evidence="8">MG652769</strain>
    </source>
</reference>
<accession>A0ABY3PHF9</accession>
<dbReference type="InterPro" id="IPR046357">
    <property type="entry name" value="PPIase_dom_sf"/>
</dbReference>
<dbReference type="InterPro" id="IPR050245">
    <property type="entry name" value="PrsA_foldase"/>
</dbReference>
<name>A0ABY3PHF9_9CYAN</name>
<proteinExistence type="predicted"/>
<feature type="domain" description="PpiC" evidence="7">
    <location>
        <begin position="127"/>
        <end position="219"/>
    </location>
</feature>
<dbReference type="Gene3D" id="3.10.50.40">
    <property type="match status" value="1"/>
</dbReference>
<dbReference type="Proteomes" id="UP001054846">
    <property type="component" value="Chromosome"/>
</dbReference>
<evidence type="ECO:0000256" key="4">
    <source>
        <dbReference type="ARBA" id="ARBA00023110"/>
    </source>
</evidence>
<sequence>MNTDRRTEGDRQVPLPLKSRLNTTFEAQYLLGLLARHGLLPRLQREVVIDEAIAPYAWTPAEEASALKQFLASQQLADEAECERWLARNGMSREALVERAVRPLRIEKFCEATWGSGLKEYFQSRKSSLDQVVYSLIRTQDAGVAQEVYFRIREGEQSFADLARLYSQGPEAQSGGLLGPFPLSVPHPELARLLAASRPGKLWPPTRLGEWLVIVRLERFIPARFDEAMRRQLLGKLFENWVRERLESGDFGGQR</sequence>
<dbReference type="PROSITE" id="PS50198">
    <property type="entry name" value="PPIC_PPIASE_2"/>
    <property type="match status" value="1"/>
</dbReference>
<evidence type="ECO:0000256" key="2">
    <source>
        <dbReference type="ARBA" id="ARBA00013194"/>
    </source>
</evidence>
<dbReference type="PANTHER" id="PTHR47245:SF1">
    <property type="entry name" value="FOLDASE PROTEIN PRSA"/>
    <property type="match status" value="1"/>
</dbReference>
<keyword evidence="9" id="KW-1185">Reference proteome</keyword>
<comment type="catalytic activity">
    <reaction evidence="1">
        <text>[protein]-peptidylproline (omega=180) = [protein]-peptidylproline (omega=0)</text>
        <dbReference type="Rhea" id="RHEA:16237"/>
        <dbReference type="Rhea" id="RHEA-COMP:10747"/>
        <dbReference type="Rhea" id="RHEA-COMP:10748"/>
        <dbReference type="ChEBI" id="CHEBI:83833"/>
        <dbReference type="ChEBI" id="CHEBI:83834"/>
        <dbReference type="EC" id="5.2.1.8"/>
    </reaction>
</comment>
<evidence type="ECO:0000256" key="6">
    <source>
        <dbReference type="PROSITE-ProRule" id="PRU00278"/>
    </source>
</evidence>
<evidence type="ECO:0000256" key="3">
    <source>
        <dbReference type="ARBA" id="ARBA00022729"/>
    </source>
</evidence>
<evidence type="ECO:0000256" key="1">
    <source>
        <dbReference type="ARBA" id="ARBA00000971"/>
    </source>
</evidence>
<dbReference type="Pfam" id="PF00639">
    <property type="entry name" value="Rotamase"/>
    <property type="match status" value="1"/>
</dbReference>
<keyword evidence="4 6" id="KW-0697">Rotamase</keyword>
<dbReference type="SUPFAM" id="SSF54534">
    <property type="entry name" value="FKBP-like"/>
    <property type="match status" value="1"/>
</dbReference>
<keyword evidence="5 6" id="KW-0413">Isomerase</keyword>
<evidence type="ECO:0000313" key="9">
    <source>
        <dbReference type="Proteomes" id="UP001054846"/>
    </source>
</evidence>
<dbReference type="EC" id="5.2.1.8" evidence="2"/>
<protein>
    <recommendedName>
        <fullName evidence="2">peptidylprolyl isomerase</fullName>
        <ecNumber evidence="2">5.2.1.8</ecNumber>
    </recommendedName>
</protein>
<gene>
    <name evidence="8" type="ORF">ISF26_14805</name>
</gene>
<evidence type="ECO:0000259" key="7">
    <source>
        <dbReference type="PROSITE" id="PS50198"/>
    </source>
</evidence>
<dbReference type="EMBL" id="CP063845">
    <property type="protein sequence ID" value="UFP93077.1"/>
    <property type="molecule type" value="Genomic_DNA"/>
</dbReference>
<evidence type="ECO:0000313" key="8">
    <source>
        <dbReference type="EMBL" id="UFP93077.1"/>
    </source>
</evidence>